<dbReference type="Pfam" id="PF13426">
    <property type="entry name" value="PAS_9"/>
    <property type="match status" value="1"/>
</dbReference>
<feature type="transmembrane region" description="Helical" evidence="2">
    <location>
        <begin position="190"/>
        <end position="211"/>
    </location>
</feature>
<dbReference type="InterPro" id="IPR029787">
    <property type="entry name" value="Nucleotide_cyclase"/>
</dbReference>
<feature type="transmembrane region" description="Helical" evidence="2">
    <location>
        <begin position="93"/>
        <end position="114"/>
    </location>
</feature>
<feature type="domain" description="PAC" evidence="4">
    <location>
        <begin position="344"/>
        <end position="394"/>
    </location>
</feature>
<dbReference type="InterPro" id="IPR043128">
    <property type="entry name" value="Rev_trsase/Diguanyl_cyclase"/>
</dbReference>
<dbReference type="EMBL" id="SNZA01000001">
    <property type="protein sequence ID" value="TDR15257.1"/>
    <property type="molecule type" value="Genomic_DNA"/>
</dbReference>
<accession>A0A4R6XDI2</accession>
<dbReference type="InterPro" id="IPR005330">
    <property type="entry name" value="MHYT_dom"/>
</dbReference>
<dbReference type="RefSeq" id="WP_133559885.1">
    <property type="nucleotide sequence ID" value="NZ_SNZA01000001.1"/>
</dbReference>
<dbReference type="InterPro" id="IPR013655">
    <property type="entry name" value="PAS_fold_3"/>
</dbReference>
<dbReference type="InterPro" id="IPR000700">
    <property type="entry name" value="PAS-assoc_C"/>
</dbReference>
<feature type="domain" description="PAC" evidence="4">
    <location>
        <begin position="463"/>
        <end position="515"/>
    </location>
</feature>
<evidence type="ECO:0000259" key="6">
    <source>
        <dbReference type="PROSITE" id="PS50924"/>
    </source>
</evidence>
<sequence length="681" mass="76298">MESLLTNLFYLPNSGVIIKGSYSLWFVLLSLMIAIFSSYTALQIASYKKHCSGPWCDRVTILCAGLALGGGVWSMHFIGMLAFHLHTKIEYDVFLTLLSIIPGFLASWLALYFIDAKHNAFLPLLGGGVLVGAGIGAMHYVGMAAMKMELLLRYDLSTFLVSILVAVVFATLSLWVRFYLIDVFYKRRLYIINLIAAVAMGFAISGMHYMGMAAARFIVPRGANFETEANVVPSVLAFGVSVVTLVIIGMVLALVTISKYKAVTIKVKESEGRFRTLVANIPGAAYRRRFHNNTDTLFVSDAIQDITGYEACAFLGDNCQLSFRSLVLDEDLGRLDEINERGDASIEYRIRRADGQIRWIHDHFKVITHDREKLIDGFIMDVTEQVIARKEVDRFKALVDFSEDAIICLSLKGEILSWNDAARKIYGYSESEIIGKPMSILSGLSYKEECEFIHGVVQGKRRHHYRTRYHHKNGSSLFVSITASPIMDSDGVVRSISKISRDVTHEVLETERMKKQLDHDQLTGLLSRFGFDTYFENQICQAALNADVLALIFIDLDGFKYFNDTYGHEFGDQILKEVAHKMRIALRGGQGIGRLGGDEFVICIPSIERRELAEKVAFRIIQSLLSINEIDGVPVSITASLGISMYPENGSDMSELLRNSDMAMYEAKRNGKNQVQFFSTD</sequence>
<dbReference type="PROSITE" id="PS50112">
    <property type="entry name" value="PAS"/>
    <property type="match status" value="1"/>
</dbReference>
<dbReference type="SMART" id="SM00086">
    <property type="entry name" value="PAC"/>
    <property type="match status" value="2"/>
</dbReference>
<feature type="transmembrane region" description="Helical" evidence="2">
    <location>
        <begin position="59"/>
        <end position="81"/>
    </location>
</feature>
<dbReference type="SMART" id="SM00267">
    <property type="entry name" value="GGDEF"/>
    <property type="match status" value="1"/>
</dbReference>
<feature type="transmembrane region" description="Helical" evidence="2">
    <location>
        <begin position="121"/>
        <end position="141"/>
    </location>
</feature>
<dbReference type="CDD" id="cd01949">
    <property type="entry name" value="GGDEF"/>
    <property type="match status" value="1"/>
</dbReference>
<keyword evidence="2" id="KW-0472">Membrane</keyword>
<dbReference type="PROSITE" id="PS50113">
    <property type="entry name" value="PAC"/>
    <property type="match status" value="2"/>
</dbReference>
<dbReference type="Pfam" id="PF03707">
    <property type="entry name" value="MHYT"/>
    <property type="match status" value="3"/>
</dbReference>
<keyword evidence="8" id="KW-1185">Reference proteome</keyword>
<proteinExistence type="predicted"/>
<comment type="cofactor">
    <cofactor evidence="1">
        <name>Mg(2+)</name>
        <dbReference type="ChEBI" id="CHEBI:18420"/>
    </cofactor>
</comment>
<dbReference type="GO" id="GO:0016020">
    <property type="term" value="C:membrane"/>
    <property type="evidence" value="ECO:0007669"/>
    <property type="project" value="UniProtKB-UniRule"/>
</dbReference>
<evidence type="ECO:0000259" key="5">
    <source>
        <dbReference type="PROSITE" id="PS50887"/>
    </source>
</evidence>
<comment type="caution">
    <text evidence="7">The sequence shown here is derived from an EMBL/GenBank/DDBJ whole genome shotgun (WGS) entry which is preliminary data.</text>
</comment>
<dbReference type="SUPFAM" id="SSF55785">
    <property type="entry name" value="PYP-like sensor domain (PAS domain)"/>
    <property type="match status" value="2"/>
</dbReference>
<evidence type="ECO:0000313" key="8">
    <source>
        <dbReference type="Proteomes" id="UP000295729"/>
    </source>
</evidence>
<feature type="domain" description="MHYT" evidence="6">
    <location>
        <begin position="22"/>
        <end position="218"/>
    </location>
</feature>
<evidence type="ECO:0000259" key="3">
    <source>
        <dbReference type="PROSITE" id="PS50112"/>
    </source>
</evidence>
<protein>
    <submittedName>
        <fullName evidence="7">PAS domain S-box-containing protein/diguanylate cyclase (GGDEF)-like protein</fullName>
    </submittedName>
</protein>
<dbReference type="NCBIfam" id="TIGR00254">
    <property type="entry name" value="GGDEF"/>
    <property type="match status" value="1"/>
</dbReference>
<keyword evidence="2" id="KW-1133">Transmembrane helix</keyword>
<gene>
    <name evidence="7" type="ORF">C8D85_0617</name>
</gene>
<dbReference type="GO" id="GO:0003824">
    <property type="term" value="F:catalytic activity"/>
    <property type="evidence" value="ECO:0007669"/>
    <property type="project" value="UniProtKB-ARBA"/>
</dbReference>
<evidence type="ECO:0000313" key="7">
    <source>
        <dbReference type="EMBL" id="TDR15257.1"/>
    </source>
</evidence>
<dbReference type="PROSITE" id="PS50887">
    <property type="entry name" value="GGDEF"/>
    <property type="match status" value="1"/>
</dbReference>
<evidence type="ECO:0000256" key="1">
    <source>
        <dbReference type="ARBA" id="ARBA00001946"/>
    </source>
</evidence>
<name>A0A4R6XDI2_9GAMM</name>
<feature type="transmembrane region" description="Helical" evidence="2">
    <location>
        <begin position="22"/>
        <end position="47"/>
    </location>
</feature>
<dbReference type="FunFam" id="3.30.70.270:FF:000001">
    <property type="entry name" value="Diguanylate cyclase domain protein"/>
    <property type="match status" value="1"/>
</dbReference>
<organism evidence="7 8">
    <name type="scientific">Marinomonas communis</name>
    <dbReference type="NCBI Taxonomy" id="28254"/>
    <lineage>
        <taxon>Bacteria</taxon>
        <taxon>Pseudomonadati</taxon>
        <taxon>Pseudomonadota</taxon>
        <taxon>Gammaproteobacteria</taxon>
        <taxon>Oceanospirillales</taxon>
        <taxon>Oceanospirillaceae</taxon>
        <taxon>Marinomonas</taxon>
    </lineage>
</organism>
<dbReference type="PANTHER" id="PTHR44757">
    <property type="entry name" value="DIGUANYLATE CYCLASE DGCP"/>
    <property type="match status" value="1"/>
</dbReference>
<dbReference type="Pfam" id="PF00990">
    <property type="entry name" value="GGDEF"/>
    <property type="match status" value="1"/>
</dbReference>
<dbReference type="Proteomes" id="UP000295729">
    <property type="component" value="Unassembled WGS sequence"/>
</dbReference>
<dbReference type="SMART" id="SM00091">
    <property type="entry name" value="PAS"/>
    <property type="match status" value="2"/>
</dbReference>
<dbReference type="InterPro" id="IPR035965">
    <property type="entry name" value="PAS-like_dom_sf"/>
</dbReference>
<dbReference type="SUPFAM" id="SSF55073">
    <property type="entry name" value="Nucleotide cyclase"/>
    <property type="match status" value="1"/>
</dbReference>
<evidence type="ECO:0000256" key="2">
    <source>
        <dbReference type="PROSITE-ProRule" id="PRU00244"/>
    </source>
</evidence>
<dbReference type="InterPro" id="IPR000014">
    <property type="entry name" value="PAS"/>
</dbReference>
<feature type="domain" description="PAS" evidence="3">
    <location>
        <begin position="391"/>
        <end position="436"/>
    </location>
</feature>
<dbReference type="InterPro" id="IPR052155">
    <property type="entry name" value="Biofilm_reg_signaling"/>
</dbReference>
<dbReference type="InterPro" id="IPR001610">
    <property type="entry name" value="PAC"/>
</dbReference>
<dbReference type="CDD" id="cd00130">
    <property type="entry name" value="PAS"/>
    <property type="match status" value="2"/>
</dbReference>
<dbReference type="InterPro" id="IPR000160">
    <property type="entry name" value="GGDEF_dom"/>
</dbReference>
<dbReference type="NCBIfam" id="TIGR00229">
    <property type="entry name" value="sensory_box"/>
    <property type="match status" value="2"/>
</dbReference>
<feature type="domain" description="GGDEF" evidence="5">
    <location>
        <begin position="547"/>
        <end position="680"/>
    </location>
</feature>
<keyword evidence="2" id="KW-0812">Transmembrane</keyword>
<dbReference type="Gene3D" id="3.30.70.270">
    <property type="match status" value="1"/>
</dbReference>
<dbReference type="AlphaFoldDB" id="A0A4R6XDI2"/>
<feature type="transmembrane region" description="Helical" evidence="2">
    <location>
        <begin position="156"/>
        <end position="178"/>
    </location>
</feature>
<dbReference type="PROSITE" id="PS50924">
    <property type="entry name" value="MHYT"/>
    <property type="match status" value="1"/>
</dbReference>
<reference evidence="7 8" key="1">
    <citation type="submission" date="2019-03" db="EMBL/GenBank/DDBJ databases">
        <title>Genomic Encyclopedia of Type Strains, Phase IV (KMG-IV): sequencing the most valuable type-strain genomes for metagenomic binning, comparative biology and taxonomic classification.</title>
        <authorList>
            <person name="Goeker M."/>
        </authorList>
    </citation>
    <scope>NUCLEOTIDE SEQUENCE [LARGE SCALE GENOMIC DNA]</scope>
    <source>
        <strain evidence="7 8">DSM 5604</strain>
    </source>
</reference>
<dbReference type="Pfam" id="PF08447">
    <property type="entry name" value="PAS_3"/>
    <property type="match status" value="1"/>
</dbReference>
<feature type="transmembrane region" description="Helical" evidence="2">
    <location>
        <begin position="231"/>
        <end position="257"/>
    </location>
</feature>
<dbReference type="OrthoDB" id="8416215at2"/>
<dbReference type="Gene3D" id="3.30.450.20">
    <property type="entry name" value="PAS domain"/>
    <property type="match status" value="2"/>
</dbReference>
<evidence type="ECO:0000259" key="4">
    <source>
        <dbReference type="PROSITE" id="PS50113"/>
    </source>
</evidence>
<dbReference type="PANTHER" id="PTHR44757:SF2">
    <property type="entry name" value="BIOFILM ARCHITECTURE MAINTENANCE PROTEIN MBAA"/>
    <property type="match status" value="1"/>
</dbReference>